<dbReference type="Proteomes" id="UP000298337">
    <property type="component" value="Unassembled WGS sequence"/>
</dbReference>
<organism evidence="2 3">
    <name type="scientific">Hymenobacter fodinae</name>
    <dbReference type="NCBI Taxonomy" id="2510796"/>
    <lineage>
        <taxon>Bacteria</taxon>
        <taxon>Pseudomonadati</taxon>
        <taxon>Bacteroidota</taxon>
        <taxon>Cytophagia</taxon>
        <taxon>Cytophagales</taxon>
        <taxon>Hymenobacteraceae</taxon>
        <taxon>Hymenobacter</taxon>
    </lineage>
</organism>
<dbReference type="RefSeq" id="WP_135434134.1">
    <property type="nucleotide sequence ID" value="NZ_SRLA01000002.1"/>
</dbReference>
<dbReference type="InterPro" id="IPR002514">
    <property type="entry name" value="Transposase_8"/>
</dbReference>
<reference evidence="2 3" key="1">
    <citation type="submission" date="2019-04" db="EMBL/GenBank/DDBJ databases">
        <authorList>
            <person name="Feng G."/>
            <person name="Zhang J."/>
            <person name="Zhu H."/>
        </authorList>
    </citation>
    <scope>NUCLEOTIDE SEQUENCE [LARGE SCALE GENOMIC DNA]</scope>
    <source>
        <strain evidence="2 3">92R-1</strain>
    </source>
</reference>
<dbReference type="EMBL" id="SRLA01000002">
    <property type="protein sequence ID" value="TGE08268.1"/>
    <property type="molecule type" value="Genomic_DNA"/>
</dbReference>
<proteinExistence type="predicted"/>
<evidence type="ECO:0000256" key="1">
    <source>
        <dbReference type="SAM" id="MobiDB-lite"/>
    </source>
</evidence>
<comment type="caution">
    <text evidence="2">The sequence shown here is derived from an EMBL/GenBank/DDBJ whole genome shotgun (WGS) entry which is preliminary data.</text>
</comment>
<dbReference type="Pfam" id="PF01527">
    <property type="entry name" value="HTH_Tnp_1"/>
    <property type="match status" value="1"/>
</dbReference>
<dbReference type="AlphaFoldDB" id="A0A4Z0P8J2"/>
<dbReference type="OrthoDB" id="1495855at2"/>
<dbReference type="Gene3D" id="1.10.10.60">
    <property type="entry name" value="Homeodomain-like"/>
    <property type="match status" value="1"/>
</dbReference>
<sequence length="152" mass="17327">MKYDKKKAEQIVSLFASGDYKIADICKQVGIAESTYYKWKTDKSEFSESIKNAQDARLEAFKGMARSGLAKLLDVYTVEESVVEYVDNGQGKPKIKGRKVTQRVFMPNAAAIIFTLKNTDPDNWKDKQEIEHSDAPITWEETRTYEADEKAD</sequence>
<name>A0A4Z0P8J2_9BACT</name>
<protein>
    <submittedName>
        <fullName evidence="2">Uncharacterized protein</fullName>
    </submittedName>
</protein>
<evidence type="ECO:0000313" key="3">
    <source>
        <dbReference type="Proteomes" id="UP000298337"/>
    </source>
</evidence>
<evidence type="ECO:0000313" key="2">
    <source>
        <dbReference type="EMBL" id="TGE08268.1"/>
    </source>
</evidence>
<accession>A0A4Z0P8J2</accession>
<gene>
    <name evidence="2" type="ORF">EU556_11135</name>
</gene>
<keyword evidence="3" id="KW-1185">Reference proteome</keyword>
<feature type="region of interest" description="Disordered" evidence="1">
    <location>
        <begin position="128"/>
        <end position="152"/>
    </location>
</feature>